<sequence>MIRRADSMSRREALALTAKTGFGTLVLSWTGFAQTGPVPTTGKSVPELKHLDEVLVDYLRNNPSLAGASLAVARNGDVIYARAFGYADVEARLPAQPSSLFRIASVSKTFTSAAIMLLVQRGKLRLTDPVFPLLALEMPFHERTPLDPRLNSITVHQVLCHTGGWAANLARNPFETWTGFDPMFSTLQIAQSLGSQSPARPVDIVRFMMTRPLDFDPGTHYSYSNFGYCVLGRVIEKVSGRPYADFVTSELFKPLGIADARIGHSLAEMRAEGEVRYYSADDPTPTSKNVFGGKDVVWRYGGFQVEAMDSHGGWIATASDLARFGASLDIAHPNGPLTGESIDKMFSRPAESGTSSNGIDFTEYYGYGWHVSSTEPEGRSEFHGGNFSGTSAFLMRRQDGVVWAIVFNSTFDNQNQLPAVAMAPAINGSINSTVKWPG</sequence>
<dbReference type="Gene3D" id="3.40.710.10">
    <property type="entry name" value="DD-peptidase/beta-lactamase superfamily"/>
    <property type="match status" value="1"/>
</dbReference>
<dbReference type="SUPFAM" id="SSF56601">
    <property type="entry name" value="beta-lactamase/transpeptidase-like"/>
    <property type="match status" value="1"/>
</dbReference>
<dbReference type="PANTHER" id="PTHR46825:SF9">
    <property type="entry name" value="BETA-LACTAMASE-RELATED DOMAIN-CONTAINING PROTEIN"/>
    <property type="match status" value="1"/>
</dbReference>
<dbReference type="GO" id="GO:0016787">
    <property type="term" value="F:hydrolase activity"/>
    <property type="evidence" value="ECO:0007669"/>
    <property type="project" value="UniProtKB-KW"/>
</dbReference>
<dbReference type="Pfam" id="PF00144">
    <property type="entry name" value="Beta-lactamase"/>
    <property type="match status" value="1"/>
</dbReference>
<evidence type="ECO:0000313" key="2">
    <source>
        <dbReference type="EMBL" id="XCB24868.1"/>
    </source>
</evidence>
<name>A0AAU7Z7H5_9BACT</name>
<protein>
    <submittedName>
        <fullName evidence="2">Serine hydrolase domain-containing protein</fullName>
        <ecNumber evidence="2">3.1.1.103</ecNumber>
    </submittedName>
</protein>
<feature type="domain" description="Beta-lactamase-related" evidence="1">
    <location>
        <begin position="64"/>
        <end position="414"/>
    </location>
</feature>
<dbReference type="KEGG" id="temp:RBB75_10390"/>
<organism evidence="2">
    <name type="scientific">Tunturiibacter empetritectus</name>
    <dbReference type="NCBI Taxonomy" id="3069691"/>
    <lineage>
        <taxon>Bacteria</taxon>
        <taxon>Pseudomonadati</taxon>
        <taxon>Acidobacteriota</taxon>
        <taxon>Terriglobia</taxon>
        <taxon>Terriglobales</taxon>
        <taxon>Acidobacteriaceae</taxon>
        <taxon>Tunturiibacter</taxon>
    </lineage>
</organism>
<evidence type="ECO:0000259" key="1">
    <source>
        <dbReference type="Pfam" id="PF00144"/>
    </source>
</evidence>
<proteinExistence type="predicted"/>
<dbReference type="PANTHER" id="PTHR46825">
    <property type="entry name" value="D-ALANYL-D-ALANINE-CARBOXYPEPTIDASE/ENDOPEPTIDASE AMPH"/>
    <property type="match status" value="1"/>
</dbReference>
<dbReference type="EC" id="3.1.1.103" evidence="2"/>
<dbReference type="EMBL" id="CP132932">
    <property type="protein sequence ID" value="XCB24868.1"/>
    <property type="molecule type" value="Genomic_DNA"/>
</dbReference>
<dbReference type="InterPro" id="IPR012338">
    <property type="entry name" value="Beta-lactam/transpept-like"/>
</dbReference>
<dbReference type="InterPro" id="IPR050491">
    <property type="entry name" value="AmpC-like"/>
</dbReference>
<reference evidence="2" key="2">
    <citation type="journal article" date="2024" name="Environ. Microbiol.">
        <title>Genome analysis and description of Tunturibacter gen. nov. expands the diversity of Terriglobia in tundra soils.</title>
        <authorList>
            <person name="Messyasz A."/>
            <person name="Mannisto M.K."/>
            <person name="Kerkhof L.J."/>
            <person name="Haggblom M.M."/>
        </authorList>
    </citation>
    <scope>NUCLEOTIDE SEQUENCE</scope>
    <source>
        <strain evidence="2">M8UP23</strain>
    </source>
</reference>
<reference evidence="2" key="1">
    <citation type="submission" date="2023-08" db="EMBL/GenBank/DDBJ databases">
        <authorList>
            <person name="Messyasz A."/>
            <person name="Mannisto M.K."/>
            <person name="Kerkhof L.J."/>
            <person name="Haggblom M."/>
        </authorList>
    </citation>
    <scope>NUCLEOTIDE SEQUENCE</scope>
    <source>
        <strain evidence="2">M8UP23</strain>
    </source>
</reference>
<gene>
    <name evidence="2" type="ORF">RBB75_10390</name>
</gene>
<dbReference type="InterPro" id="IPR001466">
    <property type="entry name" value="Beta-lactam-related"/>
</dbReference>
<keyword evidence="2" id="KW-0378">Hydrolase</keyword>
<dbReference type="AlphaFoldDB" id="A0AAU7Z7H5"/>
<dbReference type="RefSeq" id="WP_353068055.1">
    <property type="nucleotide sequence ID" value="NZ_CP132932.1"/>
</dbReference>
<accession>A0AAU7Z7H5</accession>